<name>A0A502CHU2_9MICO</name>
<accession>A0A502CHU2</accession>
<evidence type="ECO:0000313" key="3">
    <source>
        <dbReference type="Proteomes" id="UP000317722"/>
    </source>
</evidence>
<keyword evidence="3" id="KW-1185">Reference proteome</keyword>
<dbReference type="EMBL" id="RCZM01000009">
    <property type="protein sequence ID" value="TPG12548.1"/>
    <property type="molecule type" value="Genomic_DNA"/>
</dbReference>
<dbReference type="Pfam" id="PF13830">
    <property type="entry name" value="DUF4192"/>
    <property type="match status" value="2"/>
</dbReference>
<evidence type="ECO:0000256" key="1">
    <source>
        <dbReference type="SAM" id="MobiDB-lite"/>
    </source>
</evidence>
<reference evidence="2 3" key="1">
    <citation type="journal article" date="2019" name="Environ. Microbiol.">
        <title>Species interactions and distinct microbial communities in high Arctic permafrost affected cryosols are associated with the CH4 and CO2 gas fluxes.</title>
        <authorList>
            <person name="Altshuler I."/>
            <person name="Hamel J."/>
            <person name="Turney S."/>
            <person name="Magnuson E."/>
            <person name="Levesque R."/>
            <person name="Greer C."/>
            <person name="Whyte L.G."/>
        </authorList>
    </citation>
    <scope>NUCLEOTIDE SEQUENCE [LARGE SCALE GENOMIC DNA]</scope>
    <source>
        <strain evidence="2 3">S9.3A</strain>
    </source>
</reference>
<dbReference type="InterPro" id="IPR025447">
    <property type="entry name" value="DUF4192"/>
</dbReference>
<sequence>MRARPQGRMPGADGTTGERHGCSMTQIRLRGPADVVAVLPYQLGYHPRDSIVVVALHDRAVGLIERLDLPAPEHAEEAGRVLVGPLLRERPEAVLLVGYETAEGSSSPALDAVRGQLMEADLDVLDRLVVRDGRWYSIDCADTCCPPEGIPVQAADTPAVAEFVGLEVSPLTGRSAITDLVAADPTLAAAVGAALGERGAADPGLTATGPTDASLSDAARRLRALSGWAVVCDVTAGAAEVEDLAPAQLALLVHSLEDLALRDGLVAWLCPGSLPLACLPPDLFDALRCTLPTPTWHRTSPDGSGAIAGRRLVARLQSLVRSVPDEHATPALTVLANLAWWQGDGALARTCLDRALEALPGYRLALLLERMLDLGVRPGGHGEELGEGVRAG</sequence>
<comment type="caution">
    <text evidence="2">The sequence shown here is derived from an EMBL/GenBank/DDBJ whole genome shotgun (WGS) entry which is preliminary data.</text>
</comment>
<dbReference type="AlphaFoldDB" id="A0A502CHU2"/>
<gene>
    <name evidence="2" type="ORF">EAH86_19780</name>
</gene>
<dbReference type="OrthoDB" id="4954868at2"/>
<organism evidence="2 3">
    <name type="scientific">Pedococcus bigeumensis</name>
    <dbReference type="NCBI Taxonomy" id="433644"/>
    <lineage>
        <taxon>Bacteria</taxon>
        <taxon>Bacillati</taxon>
        <taxon>Actinomycetota</taxon>
        <taxon>Actinomycetes</taxon>
        <taxon>Micrococcales</taxon>
        <taxon>Intrasporangiaceae</taxon>
        <taxon>Pedococcus</taxon>
    </lineage>
</organism>
<evidence type="ECO:0000313" key="2">
    <source>
        <dbReference type="EMBL" id="TPG12548.1"/>
    </source>
</evidence>
<dbReference type="Proteomes" id="UP000317722">
    <property type="component" value="Unassembled WGS sequence"/>
</dbReference>
<protein>
    <submittedName>
        <fullName evidence="2">DUF4192 domain-containing protein</fullName>
    </submittedName>
</protein>
<proteinExistence type="predicted"/>
<feature type="region of interest" description="Disordered" evidence="1">
    <location>
        <begin position="1"/>
        <end position="20"/>
    </location>
</feature>